<organism evidence="5 6">
    <name type="scientific">Brevibacterium aurantiacum</name>
    <dbReference type="NCBI Taxonomy" id="273384"/>
    <lineage>
        <taxon>Bacteria</taxon>
        <taxon>Bacillati</taxon>
        <taxon>Actinomycetota</taxon>
        <taxon>Actinomycetes</taxon>
        <taxon>Micrococcales</taxon>
        <taxon>Brevibacteriaceae</taxon>
        <taxon>Brevibacterium</taxon>
    </lineage>
</organism>
<evidence type="ECO:0000256" key="3">
    <source>
        <dbReference type="ARBA" id="ARBA00023163"/>
    </source>
</evidence>
<gene>
    <name evidence="5" type="ORF">CXR23_07125</name>
</gene>
<dbReference type="Gene3D" id="1.25.40.10">
    <property type="entry name" value="Tetratricopeptide repeat domain"/>
    <property type="match status" value="1"/>
</dbReference>
<dbReference type="PANTHER" id="PTHR44688">
    <property type="entry name" value="DNA-BINDING TRANSCRIPTIONAL ACTIVATOR DEVR_DOSR"/>
    <property type="match status" value="1"/>
</dbReference>
<dbReference type="InterPro" id="IPR016032">
    <property type="entry name" value="Sig_transdc_resp-reg_C-effctor"/>
</dbReference>
<dbReference type="InterPro" id="IPR041664">
    <property type="entry name" value="AAA_16"/>
</dbReference>
<proteinExistence type="predicted"/>
<dbReference type="EMBL" id="CP025330">
    <property type="protein sequence ID" value="AZT92939.1"/>
    <property type="molecule type" value="Genomic_DNA"/>
</dbReference>
<dbReference type="SUPFAM" id="SSF52540">
    <property type="entry name" value="P-loop containing nucleoside triphosphate hydrolases"/>
    <property type="match status" value="1"/>
</dbReference>
<dbReference type="AlphaFoldDB" id="A0A3Q9NUG7"/>
<dbReference type="SUPFAM" id="SSF48452">
    <property type="entry name" value="TPR-like"/>
    <property type="match status" value="1"/>
</dbReference>
<dbReference type="PROSITE" id="PS50043">
    <property type="entry name" value="HTH_LUXR_2"/>
    <property type="match status" value="1"/>
</dbReference>
<dbReference type="SUPFAM" id="SSF46894">
    <property type="entry name" value="C-terminal effector domain of the bipartite response regulators"/>
    <property type="match status" value="1"/>
</dbReference>
<dbReference type="GO" id="GO:0006355">
    <property type="term" value="P:regulation of DNA-templated transcription"/>
    <property type="evidence" value="ECO:0007669"/>
    <property type="project" value="InterPro"/>
</dbReference>
<dbReference type="Gene3D" id="3.40.50.300">
    <property type="entry name" value="P-loop containing nucleotide triphosphate hydrolases"/>
    <property type="match status" value="1"/>
</dbReference>
<dbReference type="PROSITE" id="PS00622">
    <property type="entry name" value="HTH_LUXR_1"/>
    <property type="match status" value="1"/>
</dbReference>
<dbReference type="CDD" id="cd06170">
    <property type="entry name" value="LuxR_C_like"/>
    <property type="match status" value="1"/>
</dbReference>
<dbReference type="SMART" id="SM00421">
    <property type="entry name" value="HTH_LUXR"/>
    <property type="match status" value="1"/>
</dbReference>
<feature type="domain" description="HTH luxR-type" evidence="4">
    <location>
        <begin position="816"/>
        <end position="881"/>
    </location>
</feature>
<keyword evidence="2" id="KW-0238">DNA-binding</keyword>
<evidence type="ECO:0000256" key="1">
    <source>
        <dbReference type="ARBA" id="ARBA00023015"/>
    </source>
</evidence>
<dbReference type="Gene3D" id="1.10.10.10">
    <property type="entry name" value="Winged helix-like DNA-binding domain superfamily/Winged helix DNA-binding domain"/>
    <property type="match status" value="1"/>
</dbReference>
<accession>A0A3Q9NUG7</accession>
<evidence type="ECO:0000313" key="5">
    <source>
        <dbReference type="EMBL" id="AZT92939.1"/>
    </source>
</evidence>
<dbReference type="GO" id="GO:0003677">
    <property type="term" value="F:DNA binding"/>
    <property type="evidence" value="ECO:0007669"/>
    <property type="project" value="UniProtKB-KW"/>
</dbReference>
<dbReference type="PRINTS" id="PR00038">
    <property type="entry name" value="HTHLUXR"/>
</dbReference>
<dbReference type="PANTHER" id="PTHR44688:SF16">
    <property type="entry name" value="DNA-BINDING TRANSCRIPTIONAL ACTIVATOR DEVR_DOSR"/>
    <property type="match status" value="1"/>
</dbReference>
<dbReference type="Pfam" id="PF00196">
    <property type="entry name" value="GerE"/>
    <property type="match status" value="1"/>
</dbReference>
<evidence type="ECO:0000313" key="6">
    <source>
        <dbReference type="Proteomes" id="UP000283000"/>
    </source>
</evidence>
<dbReference type="InterPro" id="IPR011990">
    <property type="entry name" value="TPR-like_helical_dom_sf"/>
</dbReference>
<dbReference type="Pfam" id="PF13191">
    <property type="entry name" value="AAA_16"/>
    <property type="match status" value="1"/>
</dbReference>
<dbReference type="InterPro" id="IPR036388">
    <property type="entry name" value="WH-like_DNA-bd_sf"/>
</dbReference>
<sequence>MALVIRTEELEKLSSVIRGDSVETIAVVGSEGSGKSALMTALAQVQAVPTKIVRGNSAEASWPYSGLSSFLTAIDELQGTNLLAAIQHNNSVESAFTVATTLSADLRRAHLTPFAIIIDDVDLFDSQSQEVLGFLFRRNFAKQLRTVMTLSEVPVDGPFSTIPKLLLEDMNATSLFELGRSLSTPLARDAVLESITAASFGNPLAYKSILRAMPEEALNGDIPLQFPLRPGSKLARTVAPLLSGLTGEVCWSLKILSCAYRVSAEAYDQMTGVSSRALDELIALGHVYRSGNELEIIDPRVRTTVYWQMSDGERRRLHEELADLTSSINQGQAAWHRSFVNPSEGLTADLLAEAAALVHRGLNQPAIELAERVLTTSHLDLPLAGFIQLLEPLVFACEFNVARRYLQIIHGKIHPRTVSPDLLRLRVLVDFAQTNTIIDQRVSEVVDVYKDEQPQRCAHLLAVTGLCHLQRWELDEASQLATRGMALDAADSSSATALCVALALFRQAFAGDELPGREGIRQQFDAIRLAFGTEVSLILIAQALSIAERYADARNLLDNVIDRSAHLPNFWIIFARHAQFMNEHRAGDYHQVSVIYDLLSASYRHPSSFVLHRSLMTAVIAGIDGDSTAAIEALRRARRLVPFGSNSIVEGMIAVRYARVEMHDGNFDAANRNFSRAAHLMSDVGSPHLLRFHDDYIESLVYSGDASNARTIYEEFVEATRAAPSKWAVKATARSHALLLKGDESLEVFAALLRSWTGLDHEYLRARTFFSYSRRLKHLGYDLDSNEARIVGQEIFREIGIGTFGSVRSHDGPSHHKSVFDLLNDKETSVVNLLTKGRKNQTIARELFISVRTVELRLTNIYRKVGVKSRFELMKLVEEESGKE</sequence>
<dbReference type="RefSeq" id="WP_127362873.1">
    <property type="nucleotide sequence ID" value="NZ_CP025330.1"/>
</dbReference>
<reference evidence="5 6" key="1">
    <citation type="submission" date="2017-12" db="EMBL/GenBank/DDBJ databases">
        <authorList>
            <person name="Levesque S."/>
        </authorList>
    </citation>
    <scope>NUCLEOTIDE SEQUENCE [LARGE SCALE GENOMIC DNA]</scope>
    <source>
        <strain evidence="5 6">SMQ-1417</strain>
    </source>
</reference>
<keyword evidence="1" id="KW-0805">Transcription regulation</keyword>
<protein>
    <recommendedName>
        <fullName evidence="4">HTH luxR-type domain-containing protein</fullName>
    </recommendedName>
</protein>
<keyword evidence="3" id="KW-0804">Transcription</keyword>
<evidence type="ECO:0000259" key="4">
    <source>
        <dbReference type="PROSITE" id="PS50043"/>
    </source>
</evidence>
<name>A0A3Q9NUG7_BREAU</name>
<dbReference type="InterPro" id="IPR000792">
    <property type="entry name" value="Tscrpt_reg_LuxR_C"/>
</dbReference>
<evidence type="ECO:0000256" key="2">
    <source>
        <dbReference type="ARBA" id="ARBA00023125"/>
    </source>
</evidence>
<reference evidence="5 6" key="2">
    <citation type="submission" date="2019-01" db="EMBL/GenBank/DDBJ databases">
        <title>Comparative genomic analysis of Brevibacterium aurantiacum sheds light on its evolution and its adaptation to smear-ripened cheeses.</title>
        <authorList>
            <person name="Moineau S."/>
        </authorList>
    </citation>
    <scope>NUCLEOTIDE SEQUENCE [LARGE SCALE GENOMIC DNA]</scope>
    <source>
        <strain evidence="5 6">SMQ-1417</strain>
    </source>
</reference>
<dbReference type="Proteomes" id="UP000283000">
    <property type="component" value="Chromosome"/>
</dbReference>
<dbReference type="InterPro" id="IPR027417">
    <property type="entry name" value="P-loop_NTPase"/>
</dbReference>